<feature type="compositionally biased region" description="Basic and acidic residues" evidence="21">
    <location>
        <begin position="724"/>
        <end position="735"/>
    </location>
</feature>
<dbReference type="Pfam" id="PF10482">
    <property type="entry name" value="CtIP_N"/>
    <property type="match status" value="1"/>
</dbReference>
<evidence type="ECO:0000256" key="13">
    <source>
        <dbReference type="ARBA" id="ARBA00022833"/>
    </source>
</evidence>
<evidence type="ECO:0000256" key="17">
    <source>
        <dbReference type="ARBA" id="ARBA00023242"/>
    </source>
</evidence>
<evidence type="ECO:0000256" key="7">
    <source>
        <dbReference type="ARBA" id="ARBA00022618"/>
    </source>
</evidence>
<keyword evidence="11" id="KW-0498">Mitosis</keyword>
<sequence length="864" mass="97527">MNISGSSCGSPSSTESLAPGDLFRELLTKLKECHDKELQELLMKISKLKTQRCLDAQRLEEFYTKNQQLREQQKALHDTIKVLEDRLRAGLCDRCAVTEEHMRKKQQEFENIRQQNLKLITELMDEKNTLLDENKRLSKQLEQMQEAESMKKINEEVVEGDGDDGIIPDSPVSSFPLHVVSRLRRKKSHKHVRYTEHPQDGSSASECANSSGARIFSSTQVSPGKGEAILVADTCTLQLSPFPTKQEVSDFNPDKPIFNLAAVVAETIGLEAPVEESQSQSVLNSLRANAGPVQGPNTHKKHSPRHSELEFTENIQSNPHELDWDTHRVSPVFGMATSKTETTAKTDTSNSLLPSGMSLKSSFPNKPSVHVLSKAEDAPSVTALCQRTETNSVIGQCAGNQPHSVNRNPNDSVISGVNTNDAFLSKDHMDRASRCGKRKKVEGEGEANCEIASVNKENDFPSKNSNGTRDLPLDKPLDLSDRFLGLCPQEKGQENPRSKMKQPTIQETLRAGPRSNCSMGYNIQGSYFQSREEPSHQADHKKTRNGNGSEIWALDEVERVKDDSQLYEDMEMNGVHVPKRPSRSVNRGCKQASVLQPNPHIRQSRDTEKASVESVQWSIDPGADLSQYKLDNTIVDDKDGCHVNPEFEDMDYTYVSESMLLKMKNAENTDDRPHEENKGHDSFAEMFDKTECDAYVSYVQEQSPSQRLDFEEEPGGPAHPKKGSTKERGDQGKAEAYQKQKAYIEPYVQDAERKKSVVDFPHIEVVRNKEERRKLLGHTCKECELYYADLPEEERGKKLAACSRHRFRYIPPNTPENFWEVGFPSTQTCKERGYIKEQMSPCQRPRRRQPYNAMFSPKGKEQKT</sequence>
<comment type="subcellular location">
    <subcellularLocation>
        <location evidence="2">Chromosome</location>
    </subcellularLocation>
    <subcellularLocation>
        <location evidence="1">Nucleus</location>
    </subcellularLocation>
</comment>
<proteinExistence type="inferred from homology"/>
<dbReference type="InterPro" id="IPR019518">
    <property type="entry name" value="CtIP_N"/>
</dbReference>
<dbReference type="InterPro" id="IPR013882">
    <property type="entry name" value="Ctp1_C"/>
</dbReference>
<evidence type="ECO:0000256" key="8">
    <source>
        <dbReference type="ARBA" id="ARBA00022722"/>
    </source>
</evidence>
<evidence type="ECO:0000256" key="1">
    <source>
        <dbReference type="ARBA" id="ARBA00004123"/>
    </source>
</evidence>
<keyword evidence="8" id="KW-0540">Nuclease</keyword>
<keyword evidence="5" id="KW-0158">Chromosome</keyword>
<evidence type="ECO:0000256" key="11">
    <source>
        <dbReference type="ARBA" id="ARBA00022776"/>
    </source>
</evidence>
<keyword evidence="16" id="KW-0234">DNA repair</keyword>
<evidence type="ECO:0000256" key="9">
    <source>
        <dbReference type="ARBA" id="ARBA00022759"/>
    </source>
</evidence>
<keyword evidence="10" id="KW-0227">DNA damage</keyword>
<comment type="caution">
    <text evidence="24">The sequence shown here is derived from an EMBL/GenBank/DDBJ whole genome shotgun (WGS) entry which is preliminary data.</text>
</comment>
<dbReference type="GO" id="GO:0016787">
    <property type="term" value="F:hydrolase activity"/>
    <property type="evidence" value="ECO:0007669"/>
    <property type="project" value="UniProtKB-KW"/>
</dbReference>
<keyword evidence="19" id="KW-0131">Cell cycle</keyword>
<evidence type="ECO:0000313" key="25">
    <source>
        <dbReference type="Proteomes" id="UP000770717"/>
    </source>
</evidence>
<feature type="compositionally biased region" description="Polar residues" evidence="21">
    <location>
        <begin position="200"/>
        <end position="209"/>
    </location>
</feature>
<dbReference type="GO" id="GO:0051301">
    <property type="term" value="P:cell division"/>
    <property type="evidence" value="ECO:0007669"/>
    <property type="project" value="UniProtKB-KW"/>
</dbReference>
<dbReference type="GO" id="GO:0004519">
    <property type="term" value="F:endonuclease activity"/>
    <property type="evidence" value="ECO:0007669"/>
    <property type="project" value="UniProtKB-KW"/>
</dbReference>
<evidence type="ECO:0000256" key="18">
    <source>
        <dbReference type="ARBA" id="ARBA00023254"/>
    </source>
</evidence>
<feature type="domain" description="DNA endonuclease activator Ctp1 C-terminal" evidence="22">
    <location>
        <begin position="797"/>
        <end position="827"/>
    </location>
</feature>
<keyword evidence="13" id="KW-0862">Zinc</keyword>
<dbReference type="EMBL" id="WNTK01000008">
    <property type="protein sequence ID" value="KAG9478999.1"/>
    <property type="molecule type" value="Genomic_DNA"/>
</dbReference>
<gene>
    <name evidence="24" type="ORF">GDO78_012591</name>
</gene>
<feature type="coiled-coil region" evidence="20">
    <location>
        <begin position="31"/>
        <end position="150"/>
    </location>
</feature>
<feature type="region of interest" description="Disordered" evidence="21">
    <location>
        <begin position="837"/>
        <end position="864"/>
    </location>
</feature>
<evidence type="ECO:0000256" key="3">
    <source>
        <dbReference type="ARBA" id="ARBA00007496"/>
    </source>
</evidence>
<evidence type="ECO:0000256" key="19">
    <source>
        <dbReference type="ARBA" id="ARBA00023306"/>
    </source>
</evidence>
<dbReference type="GO" id="GO:0010792">
    <property type="term" value="P:DNA double-strand break processing involved in repair via single-strand annealing"/>
    <property type="evidence" value="ECO:0007669"/>
    <property type="project" value="TreeGrafter"/>
</dbReference>
<evidence type="ECO:0000259" key="23">
    <source>
        <dbReference type="Pfam" id="PF10482"/>
    </source>
</evidence>
<comment type="similarity">
    <text evidence="3">Belongs to the COM1/SAE2/CtIP family.</text>
</comment>
<keyword evidence="9" id="KW-0255">Endonuclease</keyword>
<reference evidence="24" key="1">
    <citation type="thesis" date="2020" institute="ProQuest LLC" country="789 East Eisenhower Parkway, Ann Arbor, MI, USA">
        <title>Comparative Genomics and Chromosome Evolution.</title>
        <authorList>
            <person name="Mudd A.B."/>
        </authorList>
    </citation>
    <scope>NUCLEOTIDE SEQUENCE</scope>
    <source>
        <strain evidence="24">HN-11 Male</strain>
        <tissue evidence="24">Kidney and liver</tissue>
    </source>
</reference>
<keyword evidence="17" id="KW-0539">Nucleus</keyword>
<evidence type="ECO:0000256" key="20">
    <source>
        <dbReference type="SAM" id="Coils"/>
    </source>
</evidence>
<dbReference type="InterPro" id="IPR033316">
    <property type="entry name" value="RBBP8-like"/>
</dbReference>
<evidence type="ECO:0000256" key="2">
    <source>
        <dbReference type="ARBA" id="ARBA00004286"/>
    </source>
</evidence>
<evidence type="ECO:0000256" key="16">
    <source>
        <dbReference type="ARBA" id="ARBA00023204"/>
    </source>
</evidence>
<keyword evidence="12" id="KW-0378">Hydrolase</keyword>
<evidence type="ECO:0000313" key="24">
    <source>
        <dbReference type="EMBL" id="KAG9478999.1"/>
    </source>
</evidence>
<dbReference type="OrthoDB" id="5801062at2759"/>
<dbReference type="PANTHER" id="PTHR15107:SF4">
    <property type="entry name" value="DNA ENDONUCLEASE RBBP8"/>
    <property type="match status" value="1"/>
</dbReference>
<dbReference type="PANTHER" id="PTHR15107">
    <property type="entry name" value="RETINOBLASTOMA BINDING PROTEIN 8"/>
    <property type="match status" value="1"/>
</dbReference>
<keyword evidence="14 20" id="KW-0175">Coiled coil</keyword>
<protein>
    <recommendedName>
        <fullName evidence="4">DNA endonuclease RBBP8</fullName>
    </recommendedName>
</protein>
<evidence type="ECO:0000259" key="22">
    <source>
        <dbReference type="Pfam" id="PF08573"/>
    </source>
</evidence>
<organism evidence="24 25">
    <name type="scientific">Eleutherodactylus coqui</name>
    <name type="common">Puerto Rican coqui</name>
    <dbReference type="NCBI Taxonomy" id="57060"/>
    <lineage>
        <taxon>Eukaryota</taxon>
        <taxon>Metazoa</taxon>
        <taxon>Chordata</taxon>
        <taxon>Craniata</taxon>
        <taxon>Vertebrata</taxon>
        <taxon>Euteleostomi</taxon>
        <taxon>Amphibia</taxon>
        <taxon>Batrachia</taxon>
        <taxon>Anura</taxon>
        <taxon>Neobatrachia</taxon>
        <taxon>Hyloidea</taxon>
        <taxon>Eleutherodactylidae</taxon>
        <taxon>Eleutherodactylinae</taxon>
        <taxon>Eleutherodactylus</taxon>
        <taxon>Eleutherodactylus</taxon>
    </lineage>
</organism>
<dbReference type="GO" id="GO:0005694">
    <property type="term" value="C:chromosome"/>
    <property type="evidence" value="ECO:0007669"/>
    <property type="project" value="UniProtKB-SubCell"/>
</dbReference>
<dbReference type="Proteomes" id="UP000770717">
    <property type="component" value="Unassembled WGS sequence"/>
</dbReference>
<keyword evidence="7" id="KW-0132">Cell division</keyword>
<dbReference type="AlphaFoldDB" id="A0A8J6K842"/>
<evidence type="ECO:0000256" key="14">
    <source>
        <dbReference type="ARBA" id="ARBA00023054"/>
    </source>
</evidence>
<evidence type="ECO:0000256" key="15">
    <source>
        <dbReference type="ARBA" id="ARBA00023125"/>
    </source>
</evidence>
<evidence type="ECO:0000256" key="12">
    <source>
        <dbReference type="ARBA" id="ARBA00022801"/>
    </source>
</evidence>
<evidence type="ECO:0000256" key="10">
    <source>
        <dbReference type="ARBA" id="ARBA00022763"/>
    </source>
</evidence>
<dbReference type="Pfam" id="PF08573">
    <property type="entry name" value="SAE2"/>
    <property type="match status" value="1"/>
</dbReference>
<feature type="region of interest" description="Disordered" evidence="21">
    <location>
        <begin position="188"/>
        <end position="209"/>
    </location>
</feature>
<keyword evidence="18" id="KW-0469">Meiosis</keyword>
<keyword evidence="15" id="KW-0238">DNA-binding</keyword>
<dbReference type="GO" id="GO:0005634">
    <property type="term" value="C:nucleus"/>
    <property type="evidence" value="ECO:0007669"/>
    <property type="project" value="UniProtKB-SubCell"/>
</dbReference>
<accession>A0A8J6K842</accession>
<evidence type="ECO:0000256" key="5">
    <source>
        <dbReference type="ARBA" id="ARBA00022454"/>
    </source>
</evidence>
<feature type="region of interest" description="Disordered" evidence="21">
    <location>
        <begin position="703"/>
        <end position="735"/>
    </location>
</feature>
<keyword evidence="6" id="KW-0597">Phosphoprotein</keyword>
<evidence type="ECO:0000256" key="6">
    <source>
        <dbReference type="ARBA" id="ARBA00022553"/>
    </source>
</evidence>
<dbReference type="GO" id="GO:0003684">
    <property type="term" value="F:damaged DNA binding"/>
    <property type="evidence" value="ECO:0007669"/>
    <property type="project" value="TreeGrafter"/>
</dbReference>
<name>A0A8J6K842_ELECQ</name>
<keyword evidence="25" id="KW-1185">Reference proteome</keyword>
<dbReference type="GO" id="GO:0051321">
    <property type="term" value="P:meiotic cell cycle"/>
    <property type="evidence" value="ECO:0007669"/>
    <property type="project" value="UniProtKB-KW"/>
</dbReference>
<evidence type="ECO:0000256" key="21">
    <source>
        <dbReference type="SAM" id="MobiDB-lite"/>
    </source>
</evidence>
<feature type="domain" description="DNA endonuclease Ctp1 N-terminal" evidence="23">
    <location>
        <begin position="23"/>
        <end position="141"/>
    </location>
</feature>
<evidence type="ECO:0000256" key="4">
    <source>
        <dbReference type="ARBA" id="ARBA00020680"/>
    </source>
</evidence>